<proteinExistence type="predicted"/>
<sequence>MMRRIVFVFFKVFYAQGQLTDKTGILYSNFLEFSFPIRKSNEFIPRRTEAKVLEFLFQISIRIIANISQTSF</sequence>
<reference evidence="2" key="1">
    <citation type="submission" date="2018-05" db="EMBL/GenBank/DDBJ databases">
        <title>Leptospira yasudae sp. nov. and Leptospira stimsonii sp. nov., two pathogenic species of the genus Leptospira isolated from environmental sources.</title>
        <authorList>
            <person name="Casanovas-Massana A."/>
            <person name="Hamond C."/>
            <person name="Santos L.A."/>
            <person name="Hacker K.P."/>
            <person name="Balassiano I."/>
            <person name="Medeiros M.A."/>
            <person name="Reis M.G."/>
            <person name="Ko A.I."/>
            <person name="Wunder E.A."/>
        </authorList>
    </citation>
    <scope>NUCLEOTIDE SEQUENCE [LARGE SCALE GENOMIC DNA]</scope>
    <source>
        <strain evidence="2">AMB6-RJ</strain>
    </source>
</reference>
<gene>
    <name evidence="1" type="ORF">DLM78_11340</name>
</gene>
<dbReference type="EMBL" id="QHCS01000002">
    <property type="protein sequence ID" value="RHX86412.1"/>
    <property type="molecule type" value="Genomic_DNA"/>
</dbReference>
<evidence type="ECO:0000313" key="2">
    <source>
        <dbReference type="Proteomes" id="UP000266669"/>
    </source>
</evidence>
<dbReference type="Proteomes" id="UP000266669">
    <property type="component" value="Unassembled WGS sequence"/>
</dbReference>
<dbReference type="AlphaFoldDB" id="A0A8B3CQW8"/>
<organism evidence="1 2">
    <name type="scientific">Leptospira stimsonii</name>
    <dbReference type="NCBI Taxonomy" id="2202203"/>
    <lineage>
        <taxon>Bacteria</taxon>
        <taxon>Pseudomonadati</taxon>
        <taxon>Spirochaetota</taxon>
        <taxon>Spirochaetia</taxon>
        <taxon>Leptospirales</taxon>
        <taxon>Leptospiraceae</taxon>
        <taxon>Leptospira</taxon>
    </lineage>
</organism>
<protein>
    <submittedName>
        <fullName evidence="1">Uncharacterized protein</fullName>
    </submittedName>
</protein>
<comment type="caution">
    <text evidence="1">The sequence shown here is derived from an EMBL/GenBank/DDBJ whole genome shotgun (WGS) entry which is preliminary data.</text>
</comment>
<evidence type="ECO:0000313" key="1">
    <source>
        <dbReference type="EMBL" id="RHX86412.1"/>
    </source>
</evidence>
<accession>A0A8B3CQW8</accession>
<name>A0A8B3CQW8_9LEPT</name>